<evidence type="ECO:0000256" key="14">
    <source>
        <dbReference type="ARBA" id="ARBA00034059"/>
    </source>
</evidence>
<organism evidence="19 20">
    <name type="scientific">Crucibulum laeve</name>
    <dbReference type="NCBI Taxonomy" id="68775"/>
    <lineage>
        <taxon>Eukaryota</taxon>
        <taxon>Fungi</taxon>
        <taxon>Dikarya</taxon>
        <taxon>Basidiomycota</taxon>
        <taxon>Agaricomycotina</taxon>
        <taxon>Agaricomycetes</taxon>
        <taxon>Agaricomycetidae</taxon>
        <taxon>Agaricales</taxon>
        <taxon>Agaricineae</taxon>
        <taxon>Nidulariaceae</taxon>
        <taxon>Crucibulum</taxon>
    </lineage>
</organism>
<dbReference type="PANTHER" id="PTHR11552:SF147">
    <property type="entry name" value="CHOLINE DEHYDROGENASE, MITOCHONDRIAL"/>
    <property type="match status" value="1"/>
</dbReference>
<dbReference type="OrthoDB" id="269227at2759"/>
<dbReference type="Gene3D" id="3.50.50.60">
    <property type="entry name" value="FAD/NAD(P)-binding domain"/>
    <property type="match status" value="1"/>
</dbReference>
<evidence type="ECO:0000256" key="16">
    <source>
        <dbReference type="PIRSR" id="PIRSR000137-2"/>
    </source>
</evidence>
<accession>A0A5C3LJ54</accession>
<comment type="function">
    <text evidence="9">Catalyzes the single-oxidation or sequential double oxidation reaction of carbohydrates primarily at carbon-2 and/or carbon-3 with the concomitant reduction of the flavin. The enzyme exhibits a broad sugar substrate specificity, oxidizing different aldopyranoses to the corresponding C-1, C-2, C-3 or C-1,2, C-2,3 and C-3,4 (di)dehydro sugars with substrate-specific regioselectivity. Accepts only a narrow range of electron acceptors such as substituted benzoquinones and complexed metal ions and reacts extremely slowly with O(2) as acceptor. May play a role in the natural recycling of plant matter by oxidizing all major monosaccharides in lignocellulose and by reducing quinone compounds or reactive radical species generated during lignin depolymerization.</text>
</comment>
<dbReference type="InterPro" id="IPR036188">
    <property type="entry name" value="FAD/NAD-bd_sf"/>
</dbReference>
<evidence type="ECO:0000256" key="9">
    <source>
        <dbReference type="ARBA" id="ARBA00024699"/>
    </source>
</evidence>
<feature type="chain" id="PRO_5022695879" description="pyranose dehydrogenase (acceptor)" evidence="17">
    <location>
        <begin position="20"/>
        <end position="606"/>
    </location>
</feature>
<feature type="domain" description="Glucose-methanol-choline oxidoreductase N-terminal" evidence="18">
    <location>
        <begin position="306"/>
        <end position="320"/>
    </location>
</feature>
<evidence type="ECO:0000313" key="20">
    <source>
        <dbReference type="Proteomes" id="UP000308652"/>
    </source>
</evidence>
<keyword evidence="17" id="KW-0732">Signal</keyword>
<comment type="catalytic activity">
    <reaction evidence="10">
        <text>pyranose + acceptor = pyranos-2-ulose + reduced acceptor.</text>
        <dbReference type="EC" id="1.1.99.29"/>
    </reaction>
</comment>
<dbReference type="InterPro" id="IPR000172">
    <property type="entry name" value="GMC_OxRdtase_N"/>
</dbReference>
<comment type="catalytic activity">
    <reaction evidence="13">
        <text>a pyranoside + acceptor = a pyranosid-3-ulose + reduced acceptor.</text>
        <dbReference type="EC" id="1.1.99.29"/>
    </reaction>
</comment>
<dbReference type="SUPFAM" id="SSF54373">
    <property type="entry name" value="FAD-linked reductases, C-terminal domain"/>
    <property type="match status" value="1"/>
</dbReference>
<name>A0A5C3LJ54_9AGAR</name>
<dbReference type="PROSITE" id="PS00624">
    <property type="entry name" value="GMC_OXRED_2"/>
    <property type="match status" value="1"/>
</dbReference>
<evidence type="ECO:0000256" key="11">
    <source>
        <dbReference type="ARBA" id="ARBA00034010"/>
    </source>
</evidence>
<evidence type="ECO:0000256" key="1">
    <source>
        <dbReference type="ARBA" id="ARBA00001974"/>
    </source>
</evidence>
<comment type="catalytic activity">
    <reaction evidence="14">
        <text>a pyranoside + acceptor = a pyranosid-3,4-diulose + reduced acceptor.</text>
        <dbReference type="EC" id="1.1.99.29"/>
    </reaction>
</comment>
<gene>
    <name evidence="19" type="ORF">BDQ12DRAFT_639061</name>
</gene>
<dbReference type="EMBL" id="ML213681">
    <property type="protein sequence ID" value="TFK32243.1"/>
    <property type="molecule type" value="Genomic_DNA"/>
</dbReference>
<dbReference type="STRING" id="68775.A0A5C3LJ54"/>
<keyword evidence="7" id="KW-0285">Flavoprotein</keyword>
<comment type="cofactor">
    <cofactor evidence="1 16">
        <name>FAD</name>
        <dbReference type="ChEBI" id="CHEBI:57692"/>
    </cofactor>
</comment>
<evidence type="ECO:0000256" key="4">
    <source>
        <dbReference type="ARBA" id="ARBA00011245"/>
    </source>
</evidence>
<dbReference type="SUPFAM" id="SSF51905">
    <property type="entry name" value="FAD/NAD(P)-binding domain"/>
    <property type="match status" value="1"/>
</dbReference>
<evidence type="ECO:0000256" key="8">
    <source>
        <dbReference type="ARBA" id="ARBA00022827"/>
    </source>
</evidence>
<evidence type="ECO:0000256" key="17">
    <source>
        <dbReference type="SAM" id="SignalP"/>
    </source>
</evidence>
<dbReference type="AlphaFoldDB" id="A0A5C3LJ54"/>
<feature type="signal peptide" evidence="17">
    <location>
        <begin position="1"/>
        <end position="19"/>
    </location>
</feature>
<evidence type="ECO:0000256" key="6">
    <source>
        <dbReference type="ARBA" id="ARBA00022525"/>
    </source>
</evidence>
<sequence length="606" mass="64811">MITLTHASLLSALFGSALGAFYTDPSQLTKKSYDFIVVGGGTAGNVVAARLSENPSVSILVVEAGVSNTGYRSELVTIPFFGPQASVNSPFDWNYTTVPQAALNNQVLPYYRGYVLGGCSSTNFLTWTRGAKDDWDKYATLIGDTSYSWNNMLKYFKKSETWTQPVDGHSTTGQYSPAVHGTNGPIGVGVTPQLSPIDSRVLQTTQQLPSEFPFNLDHNSGQLLGVGWLQSDVKGGARSSSATGYLTPALNSRTNIDVLIQTRVTKLIRTGTSGGLPEFKSLQIAQKPTSSPITLTANKEIILSAGSINSPQILMLSGIGDPVTLTNAGVNATVSVPDLGKNLQDHPLIFAQWQVPDNASTFDPISLNEDPNAMPNALAQWTANKTGILSSIGSNHIGFFRLPANSSVIKTYGDQSAGPGSAHYELAWQNGFVSVGQSFPTSGKYISNIHVLNAPTSRGYIAINSADPFKAPTIDPNFYSTDFDLQTMIYAVRSAQRFIRAQAWNGYALSAYSDSAAMFAPNSTDADVIAYIRKWTQSIKHPMCTAAANKDSSKGVVDANLKVRKISGVRIVDASVFPFIPSSHPVAGVYGLAELASDKIKSAYGL</sequence>
<comment type="catalytic activity">
    <reaction evidence="12">
        <text>pyranose + acceptor = pyranos-3-ulose + reduced acceptor.</text>
        <dbReference type="EC" id="1.1.99.29"/>
    </reaction>
</comment>
<keyword evidence="6" id="KW-0964">Secreted</keyword>
<comment type="catalytic activity">
    <reaction evidence="11">
        <text>pyranose + acceptor = pyranos-2,3-diulose + reduced acceptor.</text>
        <dbReference type="EC" id="1.1.99.29"/>
    </reaction>
</comment>
<evidence type="ECO:0000256" key="12">
    <source>
        <dbReference type="ARBA" id="ARBA00034029"/>
    </source>
</evidence>
<keyword evidence="20" id="KW-1185">Reference proteome</keyword>
<dbReference type="InterPro" id="IPR007867">
    <property type="entry name" value="GMC_OxRtase_C"/>
</dbReference>
<dbReference type="Gene3D" id="3.30.560.10">
    <property type="entry name" value="Glucose Oxidase, domain 3"/>
    <property type="match status" value="1"/>
</dbReference>
<comment type="subunit">
    <text evidence="4">Monomer.</text>
</comment>
<evidence type="ECO:0000256" key="3">
    <source>
        <dbReference type="ARBA" id="ARBA00010790"/>
    </source>
</evidence>
<reference evidence="19 20" key="1">
    <citation type="journal article" date="2019" name="Nat. Ecol. Evol.">
        <title>Megaphylogeny resolves global patterns of mushroom evolution.</title>
        <authorList>
            <person name="Varga T."/>
            <person name="Krizsan K."/>
            <person name="Foldi C."/>
            <person name="Dima B."/>
            <person name="Sanchez-Garcia M."/>
            <person name="Sanchez-Ramirez S."/>
            <person name="Szollosi G.J."/>
            <person name="Szarkandi J.G."/>
            <person name="Papp V."/>
            <person name="Albert L."/>
            <person name="Andreopoulos W."/>
            <person name="Angelini C."/>
            <person name="Antonin V."/>
            <person name="Barry K.W."/>
            <person name="Bougher N.L."/>
            <person name="Buchanan P."/>
            <person name="Buyck B."/>
            <person name="Bense V."/>
            <person name="Catcheside P."/>
            <person name="Chovatia M."/>
            <person name="Cooper J."/>
            <person name="Damon W."/>
            <person name="Desjardin D."/>
            <person name="Finy P."/>
            <person name="Geml J."/>
            <person name="Haridas S."/>
            <person name="Hughes K."/>
            <person name="Justo A."/>
            <person name="Karasinski D."/>
            <person name="Kautmanova I."/>
            <person name="Kiss B."/>
            <person name="Kocsube S."/>
            <person name="Kotiranta H."/>
            <person name="LaButti K.M."/>
            <person name="Lechner B.E."/>
            <person name="Liimatainen K."/>
            <person name="Lipzen A."/>
            <person name="Lukacs Z."/>
            <person name="Mihaltcheva S."/>
            <person name="Morgado L.N."/>
            <person name="Niskanen T."/>
            <person name="Noordeloos M.E."/>
            <person name="Ohm R.A."/>
            <person name="Ortiz-Santana B."/>
            <person name="Ovrebo C."/>
            <person name="Racz N."/>
            <person name="Riley R."/>
            <person name="Savchenko A."/>
            <person name="Shiryaev A."/>
            <person name="Soop K."/>
            <person name="Spirin V."/>
            <person name="Szebenyi C."/>
            <person name="Tomsovsky M."/>
            <person name="Tulloss R.E."/>
            <person name="Uehling J."/>
            <person name="Grigoriev I.V."/>
            <person name="Vagvolgyi C."/>
            <person name="Papp T."/>
            <person name="Martin F.M."/>
            <person name="Miettinen O."/>
            <person name="Hibbett D.S."/>
            <person name="Nagy L.G."/>
        </authorList>
    </citation>
    <scope>NUCLEOTIDE SEQUENCE [LARGE SCALE GENOMIC DNA]</scope>
    <source>
        <strain evidence="19 20">CBS 166.37</strain>
    </source>
</reference>
<dbReference type="PANTHER" id="PTHR11552">
    <property type="entry name" value="GLUCOSE-METHANOL-CHOLINE GMC OXIDOREDUCTASE"/>
    <property type="match status" value="1"/>
</dbReference>
<evidence type="ECO:0000256" key="2">
    <source>
        <dbReference type="ARBA" id="ARBA00004613"/>
    </source>
</evidence>
<dbReference type="Pfam" id="PF00732">
    <property type="entry name" value="GMC_oxred_N"/>
    <property type="match status" value="1"/>
</dbReference>
<feature type="active site" description="Proton donor" evidence="15">
    <location>
        <position position="541"/>
    </location>
</feature>
<comment type="subcellular location">
    <subcellularLocation>
        <location evidence="2">Secreted</location>
    </subcellularLocation>
</comment>
<dbReference type="Pfam" id="PF05199">
    <property type="entry name" value="GMC_oxred_C"/>
    <property type="match status" value="1"/>
</dbReference>
<comment type="similarity">
    <text evidence="3">Belongs to the GMC oxidoreductase family.</text>
</comment>
<feature type="binding site" evidence="16">
    <location>
        <position position="264"/>
    </location>
    <ligand>
        <name>FAD</name>
        <dbReference type="ChEBI" id="CHEBI:57692"/>
    </ligand>
</feature>
<evidence type="ECO:0000313" key="19">
    <source>
        <dbReference type="EMBL" id="TFK32243.1"/>
    </source>
</evidence>
<dbReference type="GO" id="GO:0050660">
    <property type="term" value="F:flavin adenine dinucleotide binding"/>
    <property type="evidence" value="ECO:0007669"/>
    <property type="project" value="InterPro"/>
</dbReference>
<feature type="binding site" evidence="16">
    <location>
        <position position="115"/>
    </location>
    <ligand>
        <name>FAD</name>
        <dbReference type="ChEBI" id="CHEBI:57692"/>
    </ligand>
</feature>
<dbReference type="PIRSF" id="PIRSF000137">
    <property type="entry name" value="Alcohol_oxidase"/>
    <property type="match status" value="1"/>
</dbReference>
<evidence type="ECO:0000259" key="18">
    <source>
        <dbReference type="PROSITE" id="PS00624"/>
    </source>
</evidence>
<dbReference type="GO" id="GO:0005576">
    <property type="term" value="C:extracellular region"/>
    <property type="evidence" value="ECO:0007669"/>
    <property type="project" value="UniProtKB-SubCell"/>
</dbReference>
<keyword evidence="8 16" id="KW-0274">FAD</keyword>
<feature type="active site" description="Proton acceptor" evidence="15">
    <location>
        <position position="584"/>
    </location>
</feature>
<dbReference type="Proteomes" id="UP000308652">
    <property type="component" value="Unassembled WGS sequence"/>
</dbReference>
<dbReference type="EC" id="1.1.99.29" evidence="5"/>
<evidence type="ECO:0000256" key="5">
    <source>
        <dbReference type="ARBA" id="ARBA00013177"/>
    </source>
</evidence>
<dbReference type="GO" id="GO:0033718">
    <property type="term" value="F:pyranose dehydrogenase (acceptor) activity"/>
    <property type="evidence" value="ECO:0007669"/>
    <property type="project" value="UniProtKB-EC"/>
</dbReference>
<dbReference type="InterPro" id="IPR012132">
    <property type="entry name" value="GMC_OxRdtase"/>
</dbReference>
<evidence type="ECO:0000256" key="10">
    <source>
        <dbReference type="ARBA" id="ARBA00033986"/>
    </source>
</evidence>
<evidence type="ECO:0000256" key="15">
    <source>
        <dbReference type="PIRSR" id="PIRSR000137-1"/>
    </source>
</evidence>
<evidence type="ECO:0000256" key="7">
    <source>
        <dbReference type="ARBA" id="ARBA00022630"/>
    </source>
</evidence>
<proteinExistence type="inferred from homology"/>
<evidence type="ECO:0000256" key="13">
    <source>
        <dbReference type="ARBA" id="ARBA00034050"/>
    </source>
</evidence>
<protein>
    <recommendedName>
        <fullName evidence="5">pyranose dehydrogenase (acceptor)</fullName>
        <ecNumber evidence="5">1.1.99.29</ecNumber>
    </recommendedName>
</protein>